<organism evidence="4 5">
    <name type="scientific">Trichoplax adhaerens</name>
    <name type="common">Trichoplax reptans</name>
    <dbReference type="NCBI Taxonomy" id="10228"/>
    <lineage>
        <taxon>Eukaryota</taxon>
        <taxon>Metazoa</taxon>
        <taxon>Placozoa</taxon>
        <taxon>Uniplacotomia</taxon>
        <taxon>Trichoplacea</taxon>
        <taxon>Trichoplacidae</taxon>
        <taxon>Trichoplax</taxon>
    </lineage>
</organism>
<proteinExistence type="inferred from homology"/>
<dbReference type="GO" id="GO:0006310">
    <property type="term" value="P:DNA recombination"/>
    <property type="evidence" value="ECO:0007669"/>
    <property type="project" value="InterPro"/>
</dbReference>
<dbReference type="GeneID" id="6751108"/>
<dbReference type="InParanoid" id="B3RNR3"/>
<dbReference type="HOGENOM" id="CLU_1379749_0_0_1"/>
<dbReference type="RefSeq" id="XP_002109340.1">
    <property type="nucleotide sequence ID" value="XM_002109304.1"/>
</dbReference>
<evidence type="ECO:0000256" key="3">
    <source>
        <dbReference type="SAM" id="MobiDB-lite"/>
    </source>
</evidence>
<accession>B3RNR3</accession>
<evidence type="ECO:0000256" key="2">
    <source>
        <dbReference type="ARBA" id="ARBA00093453"/>
    </source>
</evidence>
<evidence type="ECO:0000256" key="1">
    <source>
        <dbReference type="ARBA" id="ARBA00023254"/>
    </source>
</evidence>
<dbReference type="KEGG" id="tad:TRIADDRAFT_53258"/>
<dbReference type="EMBL" id="DS985242">
    <property type="protein sequence ID" value="EDV27506.1"/>
    <property type="molecule type" value="Genomic_DNA"/>
</dbReference>
<evidence type="ECO:0000313" key="4">
    <source>
        <dbReference type="EMBL" id="EDV27506.1"/>
    </source>
</evidence>
<dbReference type="Proteomes" id="UP000009022">
    <property type="component" value="Unassembled WGS sequence"/>
</dbReference>
<dbReference type="CTD" id="6751108"/>
<sequence length="198" mass="22560">MHRSLEQNSPGNHGPDGHLSFNLQQTDPQNTFAIASKISLALAILRTKPAGISASDFTLQICRYYKTKENWKNQIESLQIQAMSYQQEILQTWNQEHSQETETDTSEEDTSKMGIKCNNTESYIEILVTMNEIPDVRIAVLSQLLEYTLEFSRYLQESVKQQLFQGLDECGILIGREFPLVSGYIWTFLGLLDASLMS</sequence>
<dbReference type="InterPro" id="IPR025888">
    <property type="entry name" value="MEI4"/>
</dbReference>
<protein>
    <submittedName>
        <fullName evidence="4">Uncharacterized protein</fullName>
    </submittedName>
</protein>
<dbReference type="GO" id="GO:0042138">
    <property type="term" value="P:meiotic DNA double-strand break formation"/>
    <property type="evidence" value="ECO:0007669"/>
    <property type="project" value="InterPro"/>
</dbReference>
<feature type="region of interest" description="Disordered" evidence="3">
    <location>
        <begin position="93"/>
        <end position="112"/>
    </location>
</feature>
<keyword evidence="5" id="KW-1185">Reference proteome</keyword>
<evidence type="ECO:0000313" key="5">
    <source>
        <dbReference type="Proteomes" id="UP000009022"/>
    </source>
</evidence>
<gene>
    <name evidence="4" type="ORF">TRIADDRAFT_53258</name>
</gene>
<dbReference type="AlphaFoldDB" id="B3RNR3"/>
<comment type="similarity">
    <text evidence="2">Belongs to the MEI4L family.</text>
</comment>
<keyword evidence="1" id="KW-0469">Meiosis</keyword>
<reference evidence="4 5" key="1">
    <citation type="journal article" date="2008" name="Nature">
        <title>The Trichoplax genome and the nature of placozoans.</title>
        <authorList>
            <person name="Srivastava M."/>
            <person name="Begovic E."/>
            <person name="Chapman J."/>
            <person name="Putnam N.H."/>
            <person name="Hellsten U."/>
            <person name="Kawashima T."/>
            <person name="Kuo A."/>
            <person name="Mitros T."/>
            <person name="Salamov A."/>
            <person name="Carpenter M.L."/>
            <person name="Signorovitch A.Y."/>
            <person name="Moreno M.A."/>
            <person name="Kamm K."/>
            <person name="Grimwood J."/>
            <person name="Schmutz J."/>
            <person name="Shapiro H."/>
            <person name="Grigoriev I.V."/>
            <person name="Buss L.W."/>
            <person name="Schierwater B."/>
            <person name="Dellaporta S.L."/>
            <person name="Rokhsar D.S."/>
        </authorList>
    </citation>
    <scope>NUCLEOTIDE SEQUENCE [LARGE SCALE GENOMIC DNA]</scope>
    <source>
        <strain evidence="4 5">Grell-BS-1999</strain>
    </source>
</reference>
<name>B3RNR3_TRIAD</name>
<feature type="compositionally biased region" description="Polar residues" evidence="3">
    <location>
        <begin position="1"/>
        <end position="11"/>
    </location>
</feature>
<dbReference type="PANTHER" id="PTHR28575:SF1">
    <property type="entry name" value="MEIOSIS-SPECIFIC PROTEIN MEI4"/>
    <property type="match status" value="1"/>
</dbReference>
<dbReference type="PANTHER" id="PTHR28575">
    <property type="entry name" value="MEIOSIS-SPECIFIC PROTEIN MEI4"/>
    <property type="match status" value="1"/>
</dbReference>
<feature type="region of interest" description="Disordered" evidence="3">
    <location>
        <begin position="1"/>
        <end position="24"/>
    </location>
</feature>